<organism evidence="1 2">
    <name type="scientific">Sesamum angolense</name>
    <dbReference type="NCBI Taxonomy" id="2727404"/>
    <lineage>
        <taxon>Eukaryota</taxon>
        <taxon>Viridiplantae</taxon>
        <taxon>Streptophyta</taxon>
        <taxon>Embryophyta</taxon>
        <taxon>Tracheophyta</taxon>
        <taxon>Spermatophyta</taxon>
        <taxon>Magnoliopsida</taxon>
        <taxon>eudicotyledons</taxon>
        <taxon>Gunneridae</taxon>
        <taxon>Pentapetalae</taxon>
        <taxon>asterids</taxon>
        <taxon>lamiids</taxon>
        <taxon>Lamiales</taxon>
        <taxon>Pedaliaceae</taxon>
        <taxon>Sesamum</taxon>
    </lineage>
</organism>
<dbReference type="AlphaFoldDB" id="A0AAE2BHY6"/>
<reference evidence="1" key="2">
    <citation type="journal article" date="2024" name="Plant">
        <title>Genomic evolution and insights into agronomic trait innovations of Sesamum species.</title>
        <authorList>
            <person name="Miao H."/>
            <person name="Wang L."/>
            <person name="Qu L."/>
            <person name="Liu H."/>
            <person name="Sun Y."/>
            <person name="Le M."/>
            <person name="Wang Q."/>
            <person name="Wei S."/>
            <person name="Zheng Y."/>
            <person name="Lin W."/>
            <person name="Duan Y."/>
            <person name="Cao H."/>
            <person name="Xiong S."/>
            <person name="Wang X."/>
            <person name="Wei L."/>
            <person name="Li C."/>
            <person name="Ma Q."/>
            <person name="Ju M."/>
            <person name="Zhao R."/>
            <person name="Li G."/>
            <person name="Mu C."/>
            <person name="Tian Q."/>
            <person name="Mei H."/>
            <person name="Zhang T."/>
            <person name="Gao T."/>
            <person name="Zhang H."/>
        </authorList>
    </citation>
    <scope>NUCLEOTIDE SEQUENCE</scope>
    <source>
        <strain evidence="1">K16</strain>
    </source>
</reference>
<evidence type="ECO:0000313" key="2">
    <source>
        <dbReference type="Proteomes" id="UP001289374"/>
    </source>
</evidence>
<dbReference type="EMBL" id="JACGWL010000015">
    <property type="protein sequence ID" value="KAK4386001.1"/>
    <property type="molecule type" value="Genomic_DNA"/>
</dbReference>
<comment type="caution">
    <text evidence="1">The sequence shown here is derived from an EMBL/GenBank/DDBJ whole genome shotgun (WGS) entry which is preliminary data.</text>
</comment>
<protein>
    <submittedName>
        <fullName evidence="1">Uncharacterized protein</fullName>
    </submittedName>
</protein>
<sequence>MTGNRAFKCHWHTVTFYSRCPVDLYDATLAIGFKTGNLFQVMTDLMKRFPQVTFMLRDPICVCRFTVALQNGHVCRVQGLCFQITKVSNAANMLAVLFPGLIIKQYYPHEWKLTIDEEMSALISRNTWELVSASANADVVSCPWVFTFKYHADGSIDRCNAVCSQAGVAYISDGREECLFYGDVSEFVFMEQPLGYVAQGENPHIACKLKESD</sequence>
<proteinExistence type="predicted"/>
<keyword evidence="2" id="KW-1185">Reference proteome</keyword>
<name>A0AAE2BHY6_9LAMI</name>
<gene>
    <name evidence="1" type="ORF">Sango_2470700</name>
</gene>
<evidence type="ECO:0000313" key="1">
    <source>
        <dbReference type="EMBL" id="KAK4386001.1"/>
    </source>
</evidence>
<dbReference type="Proteomes" id="UP001289374">
    <property type="component" value="Unassembled WGS sequence"/>
</dbReference>
<reference evidence="1" key="1">
    <citation type="submission" date="2020-06" db="EMBL/GenBank/DDBJ databases">
        <authorList>
            <person name="Li T."/>
            <person name="Hu X."/>
            <person name="Zhang T."/>
            <person name="Song X."/>
            <person name="Zhang H."/>
            <person name="Dai N."/>
            <person name="Sheng W."/>
            <person name="Hou X."/>
            <person name="Wei L."/>
        </authorList>
    </citation>
    <scope>NUCLEOTIDE SEQUENCE</scope>
    <source>
        <strain evidence="1">K16</strain>
        <tissue evidence="1">Leaf</tissue>
    </source>
</reference>
<accession>A0AAE2BHY6</accession>